<dbReference type="InterPro" id="IPR041248">
    <property type="entry name" value="YDG"/>
</dbReference>
<reference evidence="4" key="1">
    <citation type="journal article" date="2019" name="Int. J. Syst. Evol. Microbiol.">
        <title>The Global Catalogue of Microorganisms (GCM) 10K type strain sequencing project: providing services to taxonomists for standard genome sequencing and annotation.</title>
        <authorList>
            <consortium name="The Broad Institute Genomics Platform"/>
            <consortium name="The Broad Institute Genome Sequencing Center for Infectious Disease"/>
            <person name="Wu L."/>
            <person name="Ma J."/>
        </authorList>
    </citation>
    <scope>NUCLEOTIDE SEQUENCE [LARGE SCALE GENOMIC DNA]</scope>
    <source>
        <strain evidence="4">CGMCC 1.6774</strain>
    </source>
</reference>
<dbReference type="EMBL" id="JBHUIW010000066">
    <property type="protein sequence ID" value="MFD2185144.1"/>
    <property type="molecule type" value="Genomic_DNA"/>
</dbReference>
<dbReference type="Proteomes" id="UP001597314">
    <property type="component" value="Unassembled WGS sequence"/>
</dbReference>
<dbReference type="RefSeq" id="WP_378480259.1">
    <property type="nucleotide sequence ID" value="NZ_JBHUIW010000066.1"/>
</dbReference>
<accession>A0ABW5AQ93</accession>
<sequence length="476" mass="46965">ISGADAGNYVLASTAFTTTADITAATLTLAAAGTVAGSKVYDGTTAAAVTGNGSLAGLVGGDAVTLSLGGTTYADKNVGTAKTVTGTYAISGADAGNYVLASTAFTTTADITPASLVITANPQSKQAGDPDPILTYRVSGTLYGSDTLTGALAREAGESPGAYAILRGTLAAANYDIAYVGATLTVTAETADVATAEFPTSRYTAPGLAAPLTPVTISYQAVDTAPVVLATIAPTPPGRVATPGPAPGGATVTITAAPSQNVAPAAGTDLVFPAISQFDRTQYMGASLPDWASAAGEATIAAMVARGLAQTPDAPKIDSLRADGVPGWAAIAGVRLIDRNGTVRTPADAAGFLLGEGVDLAALLAGGPVMLGGAVGTDGARPVAWMLVVGFTADGTGLLANDPATGLQVVLAWDARTRTVGGVTAVLDPQTRQPRPLGAEPPAVAPPGFAPPAEAWAALASFKPATYVAIAVTRDR</sequence>
<evidence type="ECO:0000259" key="2">
    <source>
        <dbReference type="Pfam" id="PF18676"/>
    </source>
</evidence>
<gene>
    <name evidence="3" type="ORF">ACFSOX_23600</name>
</gene>
<dbReference type="Pfam" id="PF18676">
    <property type="entry name" value="MBG_2"/>
    <property type="match status" value="1"/>
</dbReference>
<name>A0ABW5AQ93_9BRAD</name>
<feature type="non-terminal residue" evidence="3">
    <location>
        <position position="1"/>
    </location>
</feature>
<dbReference type="InterPro" id="IPR041286">
    <property type="entry name" value="MBG_2"/>
</dbReference>
<evidence type="ECO:0000259" key="1">
    <source>
        <dbReference type="Pfam" id="PF18657"/>
    </source>
</evidence>
<feature type="domain" description="YDG" evidence="1">
    <location>
        <begin position="26"/>
        <end position="103"/>
    </location>
</feature>
<dbReference type="Pfam" id="PF18657">
    <property type="entry name" value="YDG"/>
    <property type="match status" value="1"/>
</dbReference>
<feature type="domain" description="MBG" evidence="2">
    <location>
        <begin position="116"/>
        <end position="185"/>
    </location>
</feature>
<keyword evidence="4" id="KW-1185">Reference proteome</keyword>
<organism evidence="3 4">
    <name type="scientific">Rhodoplanes azumiensis</name>
    <dbReference type="NCBI Taxonomy" id="1897628"/>
    <lineage>
        <taxon>Bacteria</taxon>
        <taxon>Pseudomonadati</taxon>
        <taxon>Pseudomonadota</taxon>
        <taxon>Alphaproteobacteria</taxon>
        <taxon>Hyphomicrobiales</taxon>
        <taxon>Nitrobacteraceae</taxon>
        <taxon>Rhodoplanes</taxon>
    </lineage>
</organism>
<protein>
    <submittedName>
        <fullName evidence="3">MBG domain-containing protein</fullName>
    </submittedName>
</protein>
<comment type="caution">
    <text evidence="3">The sequence shown here is derived from an EMBL/GenBank/DDBJ whole genome shotgun (WGS) entry which is preliminary data.</text>
</comment>
<evidence type="ECO:0000313" key="3">
    <source>
        <dbReference type="EMBL" id="MFD2185144.1"/>
    </source>
</evidence>
<proteinExistence type="predicted"/>
<evidence type="ECO:0000313" key="4">
    <source>
        <dbReference type="Proteomes" id="UP001597314"/>
    </source>
</evidence>